<keyword evidence="3" id="KW-1185">Reference proteome</keyword>
<feature type="chain" id="PRO_5032935474" evidence="1">
    <location>
        <begin position="22"/>
        <end position="176"/>
    </location>
</feature>
<dbReference type="Gene3D" id="1.10.150.240">
    <property type="entry name" value="Putative phosphatase, domain 2"/>
    <property type="match status" value="1"/>
</dbReference>
<dbReference type="GO" id="GO:0016787">
    <property type="term" value="F:hydrolase activity"/>
    <property type="evidence" value="ECO:0007669"/>
    <property type="project" value="UniProtKB-KW"/>
</dbReference>
<dbReference type="Gene3D" id="3.40.50.1000">
    <property type="entry name" value="HAD superfamily/HAD-like"/>
    <property type="match status" value="1"/>
</dbReference>
<dbReference type="SUPFAM" id="SSF52833">
    <property type="entry name" value="Thioredoxin-like"/>
    <property type="match status" value="1"/>
</dbReference>
<sequence length="176" mass="20613">MKKTFILSLLFCFLFIKLGITQTTKSNTTYNITTLSIAALKDKIAFSKKDFKIVYLFKQYCSATQQGFPSVDSLYKQATQHNFELFVVTTNPKKKQEELLDHLFFNNYSEPFYIIDDSFFLNFHSKLIKAICETCNHKDMGYTDFMIFGKDNQLILHTTYQQSVEEHIAILKTYIK</sequence>
<evidence type="ECO:0000313" key="2">
    <source>
        <dbReference type="EMBL" id="MBB4118856.1"/>
    </source>
</evidence>
<dbReference type="Proteomes" id="UP000553034">
    <property type="component" value="Unassembled WGS sequence"/>
</dbReference>
<organism evidence="2 3">
    <name type="scientific">Mesonia hippocampi</name>
    <dbReference type="NCBI Taxonomy" id="1628250"/>
    <lineage>
        <taxon>Bacteria</taxon>
        <taxon>Pseudomonadati</taxon>
        <taxon>Bacteroidota</taxon>
        <taxon>Flavobacteriia</taxon>
        <taxon>Flavobacteriales</taxon>
        <taxon>Flavobacteriaceae</taxon>
        <taxon>Mesonia</taxon>
    </lineage>
</organism>
<comment type="caution">
    <text evidence="2">The sequence shown here is derived from an EMBL/GenBank/DDBJ whole genome shotgun (WGS) entry which is preliminary data.</text>
</comment>
<accession>A0A840ETS5</accession>
<dbReference type="InterPro" id="IPR023198">
    <property type="entry name" value="PGP-like_dom2"/>
</dbReference>
<reference evidence="2 3" key="1">
    <citation type="submission" date="2020-08" db="EMBL/GenBank/DDBJ databases">
        <title>Genomic Encyclopedia of Type Strains, Phase IV (KMG-IV): sequencing the most valuable type-strain genomes for metagenomic binning, comparative biology and taxonomic classification.</title>
        <authorList>
            <person name="Goeker M."/>
        </authorList>
    </citation>
    <scope>NUCLEOTIDE SEQUENCE [LARGE SCALE GENOMIC DNA]</scope>
    <source>
        <strain evidence="2 3">DSM 29568</strain>
    </source>
</reference>
<dbReference type="AlphaFoldDB" id="A0A840ETS5"/>
<gene>
    <name evidence="2" type="ORF">GGR32_001147</name>
</gene>
<dbReference type="RefSeq" id="WP_183477217.1">
    <property type="nucleotide sequence ID" value="NZ_JACIFO010000004.1"/>
</dbReference>
<dbReference type="InterPro" id="IPR023214">
    <property type="entry name" value="HAD_sf"/>
</dbReference>
<keyword evidence="1" id="KW-0732">Signal</keyword>
<keyword evidence="2" id="KW-0378">Hydrolase</keyword>
<protein>
    <submittedName>
        <fullName evidence="2">Phosphoglycolate phosphatase-like HAD superfamily hydrolase</fullName>
    </submittedName>
</protein>
<evidence type="ECO:0000313" key="3">
    <source>
        <dbReference type="Proteomes" id="UP000553034"/>
    </source>
</evidence>
<evidence type="ECO:0000256" key="1">
    <source>
        <dbReference type="SAM" id="SignalP"/>
    </source>
</evidence>
<dbReference type="EMBL" id="JACIFO010000004">
    <property type="protein sequence ID" value="MBB4118856.1"/>
    <property type="molecule type" value="Genomic_DNA"/>
</dbReference>
<dbReference type="InterPro" id="IPR036249">
    <property type="entry name" value="Thioredoxin-like_sf"/>
</dbReference>
<feature type="signal peptide" evidence="1">
    <location>
        <begin position="1"/>
        <end position="21"/>
    </location>
</feature>
<proteinExistence type="predicted"/>
<name>A0A840ETS5_9FLAO</name>